<evidence type="ECO:0000256" key="1">
    <source>
        <dbReference type="PROSITE-ProRule" id="PRU00076"/>
    </source>
</evidence>
<keyword evidence="1" id="KW-1015">Disulfide bond</keyword>
<dbReference type="AlphaFoldDB" id="A0A087UTT5"/>
<feature type="signal peptide" evidence="3">
    <location>
        <begin position="1"/>
        <end position="23"/>
    </location>
</feature>
<keyword evidence="6" id="KW-1185">Reference proteome</keyword>
<evidence type="ECO:0000259" key="4">
    <source>
        <dbReference type="PROSITE" id="PS50026"/>
    </source>
</evidence>
<comment type="caution">
    <text evidence="1">Lacks conserved residue(s) required for the propagation of feature annotation.</text>
</comment>
<gene>
    <name evidence="5" type="ORF">X975_21322</name>
</gene>
<evidence type="ECO:0000256" key="2">
    <source>
        <dbReference type="SAM" id="Phobius"/>
    </source>
</evidence>
<dbReference type="STRING" id="407821.A0A087UTT5"/>
<name>A0A087UTT5_STEMI</name>
<protein>
    <submittedName>
        <fullName evidence="5">Tenascin-X</fullName>
    </submittedName>
</protein>
<dbReference type="InterPro" id="IPR000742">
    <property type="entry name" value="EGF"/>
</dbReference>
<keyword evidence="1" id="KW-0245">EGF-like domain</keyword>
<feature type="non-terminal residue" evidence="5">
    <location>
        <position position="631"/>
    </location>
</feature>
<evidence type="ECO:0000256" key="3">
    <source>
        <dbReference type="SAM" id="SignalP"/>
    </source>
</evidence>
<dbReference type="PROSITE" id="PS00022">
    <property type="entry name" value="EGF_1"/>
    <property type="match status" value="3"/>
</dbReference>
<accession>A0A087UTT5</accession>
<feature type="domain" description="EGF-like" evidence="4">
    <location>
        <begin position="54"/>
        <end position="91"/>
    </location>
</feature>
<dbReference type="EMBL" id="KK121580">
    <property type="protein sequence ID" value="KFM80774.1"/>
    <property type="molecule type" value="Genomic_DNA"/>
</dbReference>
<dbReference type="OMA" id="NIYECIC"/>
<dbReference type="PROSITE" id="PS01186">
    <property type="entry name" value="EGF_2"/>
    <property type="match status" value="1"/>
</dbReference>
<evidence type="ECO:0000313" key="6">
    <source>
        <dbReference type="Proteomes" id="UP000054359"/>
    </source>
</evidence>
<dbReference type="OrthoDB" id="6421645at2759"/>
<dbReference type="PROSITE" id="PS50026">
    <property type="entry name" value="EGF_3"/>
    <property type="match status" value="1"/>
</dbReference>
<keyword evidence="3" id="KW-0732">Signal</keyword>
<dbReference type="Proteomes" id="UP000054359">
    <property type="component" value="Unassembled WGS sequence"/>
</dbReference>
<feature type="chain" id="PRO_5001830826" evidence="3">
    <location>
        <begin position="24"/>
        <end position="631"/>
    </location>
</feature>
<evidence type="ECO:0000313" key="5">
    <source>
        <dbReference type="EMBL" id="KFM80774.1"/>
    </source>
</evidence>
<keyword evidence="2" id="KW-0472">Membrane</keyword>
<proteinExistence type="predicted"/>
<feature type="disulfide bond" evidence="1">
    <location>
        <begin position="81"/>
        <end position="90"/>
    </location>
</feature>
<feature type="transmembrane region" description="Helical" evidence="2">
    <location>
        <begin position="586"/>
        <end position="609"/>
    </location>
</feature>
<keyword evidence="2" id="KW-0812">Transmembrane</keyword>
<dbReference type="Gene3D" id="2.10.25.10">
    <property type="entry name" value="Laminin"/>
    <property type="match status" value="1"/>
</dbReference>
<organism evidence="5 6">
    <name type="scientific">Stegodyphus mimosarum</name>
    <name type="common">African social velvet spider</name>
    <dbReference type="NCBI Taxonomy" id="407821"/>
    <lineage>
        <taxon>Eukaryota</taxon>
        <taxon>Metazoa</taxon>
        <taxon>Ecdysozoa</taxon>
        <taxon>Arthropoda</taxon>
        <taxon>Chelicerata</taxon>
        <taxon>Arachnida</taxon>
        <taxon>Araneae</taxon>
        <taxon>Araneomorphae</taxon>
        <taxon>Entelegynae</taxon>
        <taxon>Eresoidea</taxon>
        <taxon>Eresidae</taxon>
        <taxon>Stegodyphus</taxon>
    </lineage>
</organism>
<dbReference type="SMART" id="SM00181">
    <property type="entry name" value="EGF"/>
    <property type="match status" value="9"/>
</dbReference>
<keyword evidence="2" id="KW-1133">Transmembrane helix</keyword>
<reference evidence="5 6" key="1">
    <citation type="submission" date="2013-11" db="EMBL/GenBank/DDBJ databases">
        <title>Genome sequencing of Stegodyphus mimosarum.</title>
        <authorList>
            <person name="Bechsgaard J."/>
        </authorList>
    </citation>
    <scope>NUCLEOTIDE SEQUENCE [LARGE SCALE GENOMIC DNA]</scope>
</reference>
<sequence length="631" mass="69883">MTSKIRDLIIIVCILISLTFTCASDVLEADVKSAGLSHIFRGKEATDFTQSVKNKAPCTNDSDCVYGFCRSNDDKQKFCQCFNGTSGDKCQLIDDCESKKLDCGKDPKIKCLYAGGRFGQAYCACPDKNLKFSYDSKTCIDCRCGDYALGCAIRNNTKECVCGYQTGDKDGRCVECDCTSNYLGCIFNIRNERGYNCICREGYSDLFYECTECDCGPHQIDCMYHRGGPVCRCKEGFAEKNRYCQDMCNNTHTCQNGGECVEQVCRCKDGTDGYFCEKLSACRSWGSCGDHESVMCDYNQNTTKTTCVCKDKSLAFDNEQKVCRECDCGPNGNCSFWYGKKCKCDEGYSEFRGTCKPCRCKGGVCSFSTEGQRICSCDYRSMEVNEECLECDCGRGLCSYNGTQKICFCNSGYVEYYGKCKYCYCGSYGTCSINNYGSTVCYCAPGYGENNGYCQECECGRGANCTFYSDGKKCICPEYYEEKNKTCVLIEDCNKPNACPVTTKCVERKEGGYECVCAEGFSPVFDRYTGLQDPHKVGCREICLPGDCNAGKCNITGNIYECICDEGYGGKYCDIKVLKIPGNSGLIAGFSVSMLILGAVLFASACMLFRYFKNVQSASADGNQQQNLAHF</sequence>